<reference evidence="2" key="1">
    <citation type="journal article" date="2017" name="Proc. Natl. Acad. Sci. U.S.A.">
        <title>Simulation of Deepwater Horizon oil plume reveals substrate specialization within a complex community of hydrocarbon degraders.</title>
        <authorList>
            <person name="Hu P."/>
            <person name="Dubinsky E.A."/>
            <person name="Probst A.J."/>
            <person name="Wang J."/>
            <person name="Sieber C.M.K."/>
            <person name="Tom L.M."/>
            <person name="Gardinali P."/>
            <person name="Banfield J.F."/>
            <person name="Atlas R.M."/>
            <person name="Andersen G.L."/>
        </authorList>
    </citation>
    <scope>NUCLEOTIDE SEQUENCE [LARGE SCALE GENOMIC DNA]</scope>
</reference>
<organism evidence="1 2">
    <name type="scientific">Colwellia psychrerythraea</name>
    <name type="common">Vibrio psychroerythus</name>
    <dbReference type="NCBI Taxonomy" id="28229"/>
    <lineage>
        <taxon>Bacteria</taxon>
        <taxon>Pseudomonadati</taxon>
        <taxon>Pseudomonadota</taxon>
        <taxon>Gammaproteobacteria</taxon>
        <taxon>Alteromonadales</taxon>
        <taxon>Colwelliaceae</taxon>
        <taxon>Colwellia</taxon>
    </lineage>
</organism>
<dbReference type="EMBL" id="MAAF01000073">
    <property type="protein sequence ID" value="OUR79279.1"/>
    <property type="molecule type" value="Genomic_DNA"/>
</dbReference>
<name>A0A1Y5E9Z8_COLPS</name>
<evidence type="ECO:0000313" key="1">
    <source>
        <dbReference type="EMBL" id="OUR79279.1"/>
    </source>
</evidence>
<proteinExistence type="predicted"/>
<dbReference type="Proteomes" id="UP000243053">
    <property type="component" value="Unassembled WGS sequence"/>
</dbReference>
<evidence type="ECO:0000313" key="2">
    <source>
        <dbReference type="Proteomes" id="UP000243053"/>
    </source>
</evidence>
<accession>A0A1Y5E9Z8</accession>
<gene>
    <name evidence="1" type="ORF">A9Q75_12285</name>
</gene>
<sequence length="82" mass="9088">MFTKIPQTTDSQLSNEGLTNLIVNDALSKISQLTGLSEQKAFALLSSQVTQHNSDNGHRKIVKVQDPLLEQNESQFISSLFN</sequence>
<dbReference type="AlphaFoldDB" id="A0A1Y5E9Z8"/>
<protein>
    <submittedName>
        <fullName evidence="1">Uncharacterized protein</fullName>
    </submittedName>
</protein>
<comment type="caution">
    <text evidence="1">The sequence shown here is derived from an EMBL/GenBank/DDBJ whole genome shotgun (WGS) entry which is preliminary data.</text>
</comment>